<dbReference type="InterPro" id="IPR026912">
    <property type="entry name" value="Adenine_deam_C"/>
</dbReference>
<feature type="domain" description="Adenine deaminase C-terminal" evidence="1">
    <location>
        <begin position="1"/>
        <end position="145"/>
    </location>
</feature>
<gene>
    <name evidence="2" type="ORF">S06H3_35705</name>
</gene>
<sequence length="148" mass="15528">RDILKLVVVERHKASGNIGLGFVKGFGLKDGALGSSIAHDSHNLVIVGTNDQDIFTAIKEIERLQGGLVVTAGGRIRGSLALPIAGLLSEEPLEAVVAKLEELQRAASNLGCVLPSPFATLSFLALPVIPELRLTDKGLVDVGAFKLI</sequence>
<proteinExistence type="predicted"/>
<dbReference type="EMBL" id="BARV01021569">
    <property type="protein sequence ID" value="GAI25132.1"/>
    <property type="molecule type" value="Genomic_DNA"/>
</dbReference>
<accession>X1M0N8</accession>
<organism evidence="2">
    <name type="scientific">marine sediment metagenome</name>
    <dbReference type="NCBI Taxonomy" id="412755"/>
    <lineage>
        <taxon>unclassified sequences</taxon>
        <taxon>metagenomes</taxon>
        <taxon>ecological metagenomes</taxon>
    </lineage>
</organism>
<comment type="caution">
    <text evidence="2">The sequence shown here is derived from an EMBL/GenBank/DDBJ whole genome shotgun (WGS) entry which is preliminary data.</text>
</comment>
<dbReference type="AlphaFoldDB" id="X1M0N8"/>
<evidence type="ECO:0000259" key="1">
    <source>
        <dbReference type="Pfam" id="PF13382"/>
    </source>
</evidence>
<feature type="non-terminal residue" evidence="2">
    <location>
        <position position="1"/>
    </location>
</feature>
<dbReference type="Pfam" id="PF13382">
    <property type="entry name" value="Adenine_deam_C"/>
    <property type="match status" value="1"/>
</dbReference>
<name>X1M0N8_9ZZZZ</name>
<protein>
    <recommendedName>
        <fullName evidence="1">Adenine deaminase C-terminal domain-containing protein</fullName>
    </recommendedName>
</protein>
<reference evidence="2" key="1">
    <citation type="journal article" date="2014" name="Front. Microbiol.">
        <title>High frequency of phylogenetically diverse reductive dehalogenase-homologous genes in deep subseafloor sedimentary metagenomes.</title>
        <authorList>
            <person name="Kawai M."/>
            <person name="Futagami T."/>
            <person name="Toyoda A."/>
            <person name="Takaki Y."/>
            <person name="Nishi S."/>
            <person name="Hori S."/>
            <person name="Arai W."/>
            <person name="Tsubouchi T."/>
            <person name="Morono Y."/>
            <person name="Uchiyama I."/>
            <person name="Ito T."/>
            <person name="Fujiyama A."/>
            <person name="Inagaki F."/>
            <person name="Takami H."/>
        </authorList>
    </citation>
    <scope>NUCLEOTIDE SEQUENCE</scope>
    <source>
        <strain evidence="2">Expedition CK06-06</strain>
    </source>
</reference>
<evidence type="ECO:0000313" key="2">
    <source>
        <dbReference type="EMBL" id="GAI25132.1"/>
    </source>
</evidence>